<dbReference type="OMA" id="PLHFSGE"/>
<feature type="repeat" description="ANK" evidence="3">
    <location>
        <begin position="650"/>
        <end position="682"/>
    </location>
</feature>
<feature type="repeat" description="ANK" evidence="3">
    <location>
        <begin position="614"/>
        <end position="646"/>
    </location>
</feature>
<gene>
    <name evidence="5" type="ORF">G210_5480</name>
</gene>
<accession>M3JC24</accession>
<keyword evidence="2 3" id="KW-0040">ANK repeat</keyword>
<feature type="compositionally biased region" description="Basic and acidic residues" evidence="4">
    <location>
        <begin position="172"/>
        <end position="184"/>
    </location>
</feature>
<feature type="repeat" description="ANK" evidence="3">
    <location>
        <begin position="581"/>
        <end position="613"/>
    </location>
</feature>
<organism evidence="5 6">
    <name type="scientific">Candida maltosa (strain Xu316)</name>
    <name type="common">Yeast</name>
    <dbReference type="NCBI Taxonomy" id="1245528"/>
    <lineage>
        <taxon>Eukaryota</taxon>
        <taxon>Fungi</taxon>
        <taxon>Dikarya</taxon>
        <taxon>Ascomycota</taxon>
        <taxon>Saccharomycotina</taxon>
        <taxon>Pichiomycetes</taxon>
        <taxon>Debaryomycetaceae</taxon>
        <taxon>Candida/Lodderomyces clade</taxon>
        <taxon>Candida</taxon>
    </lineage>
</organism>
<keyword evidence="6" id="KW-1185">Reference proteome</keyword>
<dbReference type="eggNOG" id="KOG0504">
    <property type="taxonomic scope" value="Eukaryota"/>
</dbReference>
<dbReference type="PROSITE" id="PS50088">
    <property type="entry name" value="ANK_REPEAT"/>
    <property type="match status" value="4"/>
</dbReference>
<feature type="compositionally biased region" description="Polar residues" evidence="4">
    <location>
        <begin position="399"/>
        <end position="420"/>
    </location>
</feature>
<feature type="compositionally biased region" description="Basic and acidic residues" evidence="4">
    <location>
        <begin position="980"/>
        <end position="1026"/>
    </location>
</feature>
<feature type="compositionally biased region" description="Gly residues" evidence="4">
    <location>
        <begin position="111"/>
        <end position="128"/>
    </location>
</feature>
<dbReference type="EMBL" id="AOGT01000520">
    <property type="protein sequence ID" value="EMG49693.1"/>
    <property type="molecule type" value="Genomic_DNA"/>
</dbReference>
<feature type="compositionally biased region" description="Basic and acidic residues" evidence="4">
    <location>
        <begin position="483"/>
        <end position="492"/>
    </location>
</feature>
<reference evidence="5 6" key="1">
    <citation type="submission" date="2013-02" db="EMBL/GenBank/DDBJ databases">
        <title>Genome sequence of Candida maltosa Xu316, a potential industrial strain for xylitol and ethanol production.</title>
        <authorList>
            <person name="Yu J."/>
            <person name="Wang Q."/>
            <person name="Geng X."/>
            <person name="Bao W."/>
            <person name="He P."/>
            <person name="Cai J."/>
        </authorList>
    </citation>
    <scope>NUCLEOTIDE SEQUENCE [LARGE SCALE GENOMIC DNA]</scope>
    <source>
        <strain evidence="6">Xu316</strain>
    </source>
</reference>
<dbReference type="Pfam" id="PF12796">
    <property type="entry name" value="Ank_2"/>
    <property type="match status" value="2"/>
</dbReference>
<dbReference type="Proteomes" id="UP000011777">
    <property type="component" value="Unassembled WGS sequence"/>
</dbReference>
<evidence type="ECO:0000256" key="4">
    <source>
        <dbReference type="SAM" id="MobiDB-lite"/>
    </source>
</evidence>
<keyword evidence="1" id="KW-0677">Repeat</keyword>
<feature type="region of interest" description="Disordered" evidence="4">
    <location>
        <begin position="1101"/>
        <end position="1137"/>
    </location>
</feature>
<feature type="compositionally biased region" description="Basic and acidic residues" evidence="4">
    <location>
        <begin position="136"/>
        <end position="152"/>
    </location>
</feature>
<feature type="non-terminal residue" evidence="5">
    <location>
        <position position="1"/>
    </location>
</feature>
<dbReference type="STRING" id="1245528.M3JC24"/>
<evidence type="ECO:0000256" key="2">
    <source>
        <dbReference type="ARBA" id="ARBA00023043"/>
    </source>
</evidence>
<feature type="compositionally biased region" description="Basic and acidic residues" evidence="4">
    <location>
        <begin position="536"/>
        <end position="553"/>
    </location>
</feature>
<feature type="repeat" description="ANK" evidence="3">
    <location>
        <begin position="814"/>
        <end position="846"/>
    </location>
</feature>
<comment type="caution">
    <text evidence="5">The sequence shown here is derived from an EMBL/GenBank/DDBJ whole genome shotgun (WGS) entry which is preliminary data.</text>
</comment>
<dbReference type="SUPFAM" id="SSF48403">
    <property type="entry name" value="Ankyrin repeat"/>
    <property type="match status" value="1"/>
</dbReference>
<feature type="compositionally biased region" description="Basic and acidic residues" evidence="4">
    <location>
        <begin position="438"/>
        <end position="456"/>
    </location>
</feature>
<dbReference type="SMART" id="SM00248">
    <property type="entry name" value="ANK"/>
    <property type="match status" value="6"/>
</dbReference>
<feature type="compositionally biased region" description="Basic and acidic residues" evidence="4">
    <location>
        <begin position="247"/>
        <end position="261"/>
    </location>
</feature>
<feature type="compositionally biased region" description="Low complexity" evidence="4">
    <location>
        <begin position="88"/>
        <end position="110"/>
    </location>
</feature>
<feature type="compositionally biased region" description="Low complexity" evidence="4">
    <location>
        <begin position="56"/>
        <end position="66"/>
    </location>
</feature>
<feature type="compositionally biased region" description="Low complexity" evidence="4">
    <location>
        <begin position="888"/>
        <end position="901"/>
    </location>
</feature>
<sequence length="1353" mass="152254">MSYNNNSYYTPRYGKNSSSKKGYDSSSNNRDSSNPSNNQSSSTYIGTAGNKDREGNSSSSNPSSSYNRRDGYNSSGYRSRYESYTPKNNSSSGGSYYRNNASGSSTYYGSGNSGAGSGSSSGSGGGSRRWGQGFDRQYDSYSKYHDSGDKFISRTGSYNSGKRDAPPSNNNESRDDRKKSELRTSGHPRSHGYSSSYEYRKLSSDATDSRSSEQIRKSGGSKESQSPVHRNDSRKSSYGDTSTTTKLYRDNSRNVSKESSRRSSIVQLDAKIGSESPKAPVKELSSNDNTTKNSNPEPATDSSNSAGKKKTSFTDYLKSAKAKSKDDFDTSKDDIIEEKDDHNEKESTPPQQDITVDSPPHDNTSTTEEKPSTDDKQDDDHKEEVSPNPDEDKMDIDDSGSSQQMASRSNSFADTSVLSPVNESDIEFNFNELGAIQENKEKPNLEQQEDIKKEEIVSDSETVIGDDLPTLNEGKQLIRKKPHDPSRHELKKSVNNIFASDDEEEEKEDQNNNQQDKKLVVEKRKSHSQRGSIDSIPERKSSDDDETRDKPQTEKQTIQVKQEGRSFKHKKQPYKIKRDSSGRSLLQRACKKGNFEDVRDYISRGASANERDFCGFTCLHEAALEGHTEIVKYLIEHGANVNAKADEAGDSETPLIDAAENKHLDTVKVLLEHDADPTIFNIDGFTALTKIYNEHEGEDGYDEIIQILEEANARFNNRLPRESHSSSGSPVNTNVIVEDPNDTYFADLIKKKGIFKHAAENSKEATAEYFVSGHSLEAKPDILILAARNGHAELVDIILGLNPTPFNIDTESSCGVTALLASVGRGHSEVVDSLLSKGADPFKTRKKDGLNALEIAQHSPRFDQKEINAITKYMEKKSGTKIISTVPSRVVSRVTSRTNSRAPSVPITSEDEEDDEQMKQSNELDKVKETKHKKFEGNEEEKQDDKEEVKEPTEVKDQIDDTENKEDVEMVREASVASEDISHDKHDTSLIKKVVSNEERKRKHVDSMDNSDHHDSKILKKVKSESTLKTFPREVTPQPETVHEEPNTTEEDKTTSAASSPPHLPKISEEQKIKNAEETRLWQQKVEAKKRARREMFLKSEKEKEERRKREEEKRIEEEKKLVKEKEEEKSRLAKEAEEKSKELCEKRIALRCVFTKDHYPVGLRSLRFNGDPTLASIKKYLPYYVFVIDDKRYVTDLQISLVSSTVVSKVLENLGTHEKKLVSFSDKTKLWKLFFKFIGCDHTTSTKSQLHLALEGQKQFQNLLVHFIEEKIANEFLQNQFPLVSEHIGKNTIDVSLDSLSGFDDVLEEGLIVDGNMEVVIDSNKVKKFIPPRLGYRKDILRTVSTLSHPLW</sequence>
<feature type="compositionally biased region" description="Basic and acidic residues" evidence="4">
    <location>
        <begin position="198"/>
        <end position="216"/>
    </location>
</feature>
<feature type="compositionally biased region" description="Polar residues" evidence="4">
    <location>
        <begin position="348"/>
        <end position="366"/>
    </location>
</feature>
<dbReference type="InterPro" id="IPR002110">
    <property type="entry name" value="Ankyrin_rpt"/>
</dbReference>
<dbReference type="PANTHER" id="PTHR24171">
    <property type="entry name" value="ANKYRIN REPEAT DOMAIN-CONTAINING PROTEIN 39-RELATED"/>
    <property type="match status" value="1"/>
</dbReference>
<feature type="compositionally biased region" description="Basic and acidic residues" evidence="4">
    <location>
        <begin position="1041"/>
        <end position="1054"/>
    </location>
</feature>
<feature type="region of interest" description="Disordered" evidence="4">
    <location>
        <begin position="434"/>
        <end position="583"/>
    </location>
</feature>
<dbReference type="Gene3D" id="1.25.40.20">
    <property type="entry name" value="Ankyrin repeat-containing domain"/>
    <property type="match status" value="1"/>
</dbReference>
<name>M3JC24_CANMX</name>
<dbReference type="OrthoDB" id="194358at2759"/>
<dbReference type="PROSITE" id="PS50297">
    <property type="entry name" value="ANK_REP_REGION"/>
    <property type="match status" value="3"/>
</dbReference>
<evidence type="ECO:0000256" key="3">
    <source>
        <dbReference type="PROSITE-ProRule" id="PRU00023"/>
    </source>
</evidence>
<evidence type="ECO:0000313" key="5">
    <source>
        <dbReference type="EMBL" id="EMG49693.1"/>
    </source>
</evidence>
<feature type="compositionally biased region" description="Basic and acidic residues" evidence="4">
    <location>
        <begin position="1066"/>
        <end position="1076"/>
    </location>
</feature>
<feature type="compositionally biased region" description="Basic and acidic residues" evidence="4">
    <location>
        <begin position="943"/>
        <end position="959"/>
    </location>
</feature>
<feature type="region of interest" description="Disordered" evidence="4">
    <location>
        <begin position="888"/>
        <end position="1076"/>
    </location>
</feature>
<evidence type="ECO:0000313" key="6">
    <source>
        <dbReference type="Proteomes" id="UP000011777"/>
    </source>
</evidence>
<proteinExistence type="predicted"/>
<protein>
    <submittedName>
        <fullName evidence="5">Uncharacterized protein</fullName>
    </submittedName>
</protein>
<feature type="compositionally biased region" description="Polar residues" evidence="4">
    <location>
        <begin position="284"/>
        <end position="306"/>
    </location>
</feature>
<feature type="compositionally biased region" description="Basic and acidic residues" evidence="4">
    <location>
        <begin position="323"/>
        <end position="347"/>
    </location>
</feature>
<dbReference type="InterPro" id="IPR036770">
    <property type="entry name" value="Ankyrin_rpt-contain_sf"/>
</dbReference>
<feature type="compositionally biased region" description="Basic and acidic residues" evidence="4">
    <location>
        <begin position="367"/>
        <end position="385"/>
    </location>
</feature>
<dbReference type="HOGENOM" id="CLU_005403_0_0_1"/>
<evidence type="ECO:0000256" key="1">
    <source>
        <dbReference type="ARBA" id="ARBA00022737"/>
    </source>
</evidence>
<feature type="compositionally biased region" description="Low complexity" evidence="4">
    <location>
        <begin position="13"/>
        <end position="42"/>
    </location>
</feature>
<feature type="region of interest" description="Disordered" evidence="4">
    <location>
        <begin position="1"/>
        <end position="420"/>
    </location>
</feature>
<dbReference type="PANTHER" id="PTHR24171:SF8">
    <property type="entry name" value="BRCA1-ASSOCIATED RING DOMAIN PROTEIN 1"/>
    <property type="match status" value="1"/>
</dbReference>